<reference evidence="2" key="3">
    <citation type="submission" date="2019-09" db="EMBL/GenBank/DDBJ databases">
        <title>Co-occurence of chitin degradation, pigmentation and bioactivity in marine Pseudoalteromonas.</title>
        <authorList>
            <person name="Sonnenschein E.C."/>
            <person name="Bech P.K."/>
        </authorList>
    </citation>
    <scope>NUCLEOTIDE SEQUENCE</scope>
    <source>
        <strain evidence="2">S2231</strain>
        <strain evidence="3">S2233</strain>
    </source>
</reference>
<accession>A0A5S3XUB3</accession>
<dbReference type="AlphaFoldDB" id="A0A5S3XUB3"/>
<gene>
    <name evidence="2" type="ORF">CWB96_01850</name>
    <name evidence="1" type="ORF">CWB97_01885</name>
</gene>
<dbReference type="EMBL" id="PNCL01000009">
    <property type="protein sequence ID" value="TMP62319.1"/>
    <property type="molecule type" value="Genomic_DNA"/>
</dbReference>
<dbReference type="RefSeq" id="WP_138594541.1">
    <property type="nucleotide sequence ID" value="NZ_PNCK01000008.1"/>
</dbReference>
<reference evidence="2 4" key="1">
    <citation type="submission" date="2017-12" db="EMBL/GenBank/DDBJ databases">
        <authorList>
            <person name="Paulsen S."/>
            <person name="Gram L.K."/>
        </authorList>
    </citation>
    <scope>NUCLEOTIDE SEQUENCE [LARGE SCALE GENOMIC DNA]</scope>
    <source>
        <strain evidence="2 4">S2231</strain>
        <strain evidence="1">S2233</strain>
    </source>
</reference>
<protein>
    <submittedName>
        <fullName evidence="2">Uncharacterized protein</fullName>
    </submittedName>
</protein>
<organism evidence="2 4">
    <name type="scientific">Pseudoalteromonas citrea</name>
    <dbReference type="NCBI Taxonomy" id="43655"/>
    <lineage>
        <taxon>Bacteria</taxon>
        <taxon>Pseudomonadati</taxon>
        <taxon>Pseudomonadota</taxon>
        <taxon>Gammaproteobacteria</taxon>
        <taxon>Alteromonadales</taxon>
        <taxon>Pseudoalteromonadaceae</taxon>
        <taxon>Pseudoalteromonas</taxon>
    </lineage>
</organism>
<proteinExistence type="predicted"/>
<evidence type="ECO:0000313" key="3">
    <source>
        <dbReference type="Proteomes" id="UP000305730"/>
    </source>
</evidence>
<sequence length="152" mass="16120">MATLTVNGQVVDHFYDCNTPLDATAQLVHEQYGASATFSVVLTELEQQAQDKAMARASITTQVADTDSLLGTTSDTTHLLLNELSGFINKLNKATTLAEVRASTSSLQSAIGHIEADVAAGSLTFPYQSKGQQSVMDEISARATAVNQVLSK</sequence>
<evidence type="ECO:0000313" key="2">
    <source>
        <dbReference type="EMBL" id="TMP62319.1"/>
    </source>
</evidence>
<dbReference type="OrthoDB" id="6309319at2"/>
<reference evidence="4" key="2">
    <citation type="submission" date="2019-06" db="EMBL/GenBank/DDBJ databases">
        <title>Co-occurence of chitin degradation, pigmentation and bioactivity in marine Pseudoalteromonas.</title>
        <authorList>
            <person name="Sonnenschein E.C."/>
            <person name="Bech P.K."/>
        </authorList>
    </citation>
    <scope>NUCLEOTIDE SEQUENCE [LARGE SCALE GENOMIC DNA]</scope>
    <source>
        <strain evidence="4">S2231</strain>
        <strain evidence="1">S2233</strain>
    </source>
</reference>
<dbReference type="EMBL" id="PNCK01000008">
    <property type="protein sequence ID" value="TMP46384.1"/>
    <property type="molecule type" value="Genomic_DNA"/>
</dbReference>
<keyword evidence="3" id="KW-1185">Reference proteome</keyword>
<dbReference type="Proteomes" id="UP000305730">
    <property type="component" value="Unassembled WGS sequence"/>
</dbReference>
<comment type="caution">
    <text evidence="2">The sequence shown here is derived from an EMBL/GenBank/DDBJ whole genome shotgun (WGS) entry which is preliminary data.</text>
</comment>
<name>A0A5S3XUB3_9GAMM</name>
<dbReference type="Proteomes" id="UP000307706">
    <property type="component" value="Unassembled WGS sequence"/>
</dbReference>
<evidence type="ECO:0000313" key="1">
    <source>
        <dbReference type="EMBL" id="TMP46384.1"/>
    </source>
</evidence>
<evidence type="ECO:0000313" key="4">
    <source>
        <dbReference type="Proteomes" id="UP000307706"/>
    </source>
</evidence>